<organism evidence="2 3">
    <name type="scientific">Eumeta variegata</name>
    <name type="common">Bagworm moth</name>
    <name type="synonym">Eumeta japonica</name>
    <dbReference type="NCBI Taxonomy" id="151549"/>
    <lineage>
        <taxon>Eukaryota</taxon>
        <taxon>Metazoa</taxon>
        <taxon>Ecdysozoa</taxon>
        <taxon>Arthropoda</taxon>
        <taxon>Hexapoda</taxon>
        <taxon>Insecta</taxon>
        <taxon>Pterygota</taxon>
        <taxon>Neoptera</taxon>
        <taxon>Endopterygota</taxon>
        <taxon>Lepidoptera</taxon>
        <taxon>Glossata</taxon>
        <taxon>Ditrysia</taxon>
        <taxon>Tineoidea</taxon>
        <taxon>Psychidae</taxon>
        <taxon>Oiketicinae</taxon>
        <taxon>Eumeta</taxon>
    </lineage>
</organism>
<feature type="compositionally biased region" description="Basic residues" evidence="1">
    <location>
        <begin position="1"/>
        <end position="13"/>
    </location>
</feature>
<evidence type="ECO:0000313" key="3">
    <source>
        <dbReference type="Proteomes" id="UP000299102"/>
    </source>
</evidence>
<name>A0A4C1UT34_EUMVA</name>
<gene>
    <name evidence="2" type="ORF">EVAR_22763_1</name>
</gene>
<comment type="caution">
    <text evidence="2">The sequence shown here is derived from an EMBL/GenBank/DDBJ whole genome shotgun (WGS) entry which is preliminary data.</text>
</comment>
<keyword evidence="3" id="KW-1185">Reference proteome</keyword>
<dbReference type="EMBL" id="BGZK01000219">
    <property type="protein sequence ID" value="GBP29390.1"/>
    <property type="molecule type" value="Genomic_DNA"/>
</dbReference>
<reference evidence="2 3" key="1">
    <citation type="journal article" date="2019" name="Commun. Biol.">
        <title>The bagworm genome reveals a unique fibroin gene that provides high tensile strength.</title>
        <authorList>
            <person name="Kono N."/>
            <person name="Nakamura H."/>
            <person name="Ohtoshi R."/>
            <person name="Tomita M."/>
            <person name="Numata K."/>
            <person name="Arakawa K."/>
        </authorList>
    </citation>
    <scope>NUCLEOTIDE SEQUENCE [LARGE SCALE GENOMIC DNA]</scope>
</reference>
<evidence type="ECO:0000313" key="2">
    <source>
        <dbReference type="EMBL" id="GBP29390.1"/>
    </source>
</evidence>
<dbReference type="AlphaFoldDB" id="A0A4C1UT34"/>
<proteinExistence type="predicted"/>
<dbReference type="Proteomes" id="UP000299102">
    <property type="component" value="Unassembled WGS sequence"/>
</dbReference>
<protein>
    <submittedName>
        <fullName evidence="2">Uncharacterized protein</fullName>
    </submittedName>
</protein>
<accession>A0A4C1UT34</accession>
<feature type="compositionally biased region" description="Basic and acidic residues" evidence="1">
    <location>
        <begin position="14"/>
        <end position="33"/>
    </location>
</feature>
<evidence type="ECO:0000256" key="1">
    <source>
        <dbReference type="SAM" id="MobiDB-lite"/>
    </source>
</evidence>
<feature type="region of interest" description="Disordered" evidence="1">
    <location>
        <begin position="1"/>
        <end position="33"/>
    </location>
</feature>
<sequence length="110" mass="12762">MSRPRRHTPRSRIKTFEESTKSESDTISARRSDASGLREIFIDGRAKRVNRHNRFPHIEARAPCSEKGAKERRTDSKLNRYANEERILIDRRDRCDGDGDGYRARGSTSE</sequence>